<dbReference type="Proteomes" id="UP000293912">
    <property type="component" value="Chromosome"/>
</dbReference>
<keyword evidence="2" id="KW-1185">Reference proteome</keyword>
<proteinExistence type="predicted"/>
<dbReference type="InterPro" id="IPR036388">
    <property type="entry name" value="WH-like_DNA-bd_sf"/>
</dbReference>
<dbReference type="PROSITE" id="PS51197">
    <property type="entry name" value="HTH_RRF2_2"/>
    <property type="match status" value="1"/>
</dbReference>
<dbReference type="EMBL" id="CP037867">
    <property type="protein sequence ID" value="QBM27305.1"/>
    <property type="molecule type" value="Genomic_DNA"/>
</dbReference>
<reference evidence="1 2" key="1">
    <citation type="submission" date="2019-03" db="EMBL/GenBank/DDBJ databases">
        <authorList>
            <person name="Sebastian G."/>
            <person name="Baumann P."/>
            <person name="Ruckert C."/>
            <person name="Kalinowski J."/>
            <person name="Nebel B."/>
            <person name="Takors R."/>
            <person name="Blombach B."/>
        </authorList>
    </citation>
    <scope>NUCLEOTIDE SEQUENCE [LARGE SCALE GENOMIC DNA]</scope>
    <source>
        <strain evidence="1 2">DSM 1084</strain>
    </source>
</reference>
<dbReference type="SUPFAM" id="SSF46785">
    <property type="entry name" value="Winged helix' DNA-binding domain"/>
    <property type="match status" value="1"/>
</dbReference>
<dbReference type="Pfam" id="PF02082">
    <property type="entry name" value="Rrf2"/>
    <property type="match status" value="1"/>
</dbReference>
<name>A0A4P6WY39_HYDPS</name>
<evidence type="ECO:0000313" key="1">
    <source>
        <dbReference type="EMBL" id="QBM27305.1"/>
    </source>
</evidence>
<dbReference type="GO" id="GO:0003700">
    <property type="term" value="F:DNA-binding transcription factor activity"/>
    <property type="evidence" value="ECO:0007669"/>
    <property type="project" value="TreeGrafter"/>
</dbReference>
<protein>
    <submittedName>
        <fullName evidence="1">HTH-type transcriptional regulator YwnA</fullName>
    </submittedName>
</protein>
<dbReference type="Gene3D" id="1.10.10.10">
    <property type="entry name" value="Winged helix-like DNA-binding domain superfamily/Winged helix DNA-binding domain"/>
    <property type="match status" value="1"/>
</dbReference>
<accession>A0A4P6WY39</accession>
<dbReference type="InterPro" id="IPR036390">
    <property type="entry name" value="WH_DNA-bd_sf"/>
</dbReference>
<evidence type="ECO:0000313" key="2">
    <source>
        <dbReference type="Proteomes" id="UP000293912"/>
    </source>
</evidence>
<sequence>MNKDTRLSDVLHVLLHLGHAKEPITSEVLAKSMGTNPAVFRRTMAGLRAAGHVSAEKGHGGGWLLARPLNEISLLDVYVALGRPTLFAFGNRERDPACQVQARVNAVLADSMAQAEALFVQRFAEVSLAELAPKALSKAAKPC</sequence>
<dbReference type="RefSeq" id="WP_133156091.1">
    <property type="nucleotide sequence ID" value="NZ_CP037867.1"/>
</dbReference>
<dbReference type="KEGG" id="hpse:HPF_06385"/>
<dbReference type="AlphaFoldDB" id="A0A4P6WY39"/>
<gene>
    <name evidence="1" type="primary">ywnA</name>
    <name evidence="1" type="ORF">HPF_06385</name>
</gene>
<dbReference type="PANTHER" id="PTHR33221">
    <property type="entry name" value="WINGED HELIX-TURN-HELIX TRANSCRIPTIONAL REGULATOR, RRF2 FAMILY"/>
    <property type="match status" value="1"/>
</dbReference>
<dbReference type="InterPro" id="IPR000944">
    <property type="entry name" value="Tscrpt_reg_Rrf2"/>
</dbReference>
<dbReference type="PANTHER" id="PTHR33221:SF15">
    <property type="entry name" value="HTH-TYPE TRANSCRIPTIONAL REGULATOR YWGB-RELATED"/>
    <property type="match status" value="1"/>
</dbReference>
<dbReference type="GO" id="GO:0005829">
    <property type="term" value="C:cytosol"/>
    <property type="evidence" value="ECO:0007669"/>
    <property type="project" value="TreeGrafter"/>
</dbReference>
<organism evidence="1 2">
    <name type="scientific">Hydrogenophaga pseudoflava</name>
    <name type="common">Pseudomonas carboxydoflava</name>
    <dbReference type="NCBI Taxonomy" id="47421"/>
    <lineage>
        <taxon>Bacteria</taxon>
        <taxon>Pseudomonadati</taxon>
        <taxon>Pseudomonadota</taxon>
        <taxon>Betaproteobacteria</taxon>
        <taxon>Burkholderiales</taxon>
        <taxon>Comamonadaceae</taxon>
        <taxon>Hydrogenophaga</taxon>
    </lineage>
</organism>